<dbReference type="InterPro" id="IPR003034">
    <property type="entry name" value="SAP_dom"/>
</dbReference>
<feature type="region of interest" description="Disordered" evidence="1">
    <location>
        <begin position="473"/>
        <end position="494"/>
    </location>
</feature>
<keyword evidence="5" id="KW-1185">Reference proteome</keyword>
<dbReference type="EMBL" id="JANBPT010000642">
    <property type="protein sequence ID" value="KAJ1915213.1"/>
    <property type="molecule type" value="Genomic_DNA"/>
</dbReference>
<feature type="transmembrane region" description="Helical" evidence="2">
    <location>
        <begin position="552"/>
        <end position="569"/>
    </location>
</feature>
<keyword evidence="2" id="KW-0812">Transmembrane</keyword>
<dbReference type="PROSITE" id="PS50800">
    <property type="entry name" value="SAP"/>
    <property type="match status" value="1"/>
</dbReference>
<keyword evidence="2" id="KW-1133">Transmembrane helix</keyword>
<comment type="caution">
    <text evidence="4">The sequence shown here is derived from an EMBL/GenBank/DDBJ whole genome shotgun (WGS) entry which is preliminary data.</text>
</comment>
<feature type="domain" description="SAP" evidence="3">
    <location>
        <begin position="14"/>
        <end position="48"/>
    </location>
</feature>
<keyword evidence="2" id="KW-0472">Membrane</keyword>
<evidence type="ECO:0000259" key="3">
    <source>
        <dbReference type="PROSITE" id="PS50800"/>
    </source>
</evidence>
<evidence type="ECO:0000256" key="1">
    <source>
        <dbReference type="SAM" id="MobiDB-lite"/>
    </source>
</evidence>
<reference evidence="4" key="1">
    <citation type="submission" date="2022-07" db="EMBL/GenBank/DDBJ databases">
        <title>Phylogenomic reconstructions and comparative analyses of Kickxellomycotina fungi.</title>
        <authorList>
            <person name="Reynolds N.K."/>
            <person name="Stajich J.E."/>
            <person name="Barry K."/>
            <person name="Grigoriev I.V."/>
            <person name="Crous P."/>
            <person name="Smith M.E."/>
        </authorList>
    </citation>
    <scope>NUCLEOTIDE SEQUENCE</scope>
    <source>
        <strain evidence="4">RSA 861</strain>
    </source>
</reference>
<organism evidence="4 5">
    <name type="scientific">Tieghemiomyces parasiticus</name>
    <dbReference type="NCBI Taxonomy" id="78921"/>
    <lineage>
        <taxon>Eukaryota</taxon>
        <taxon>Fungi</taxon>
        <taxon>Fungi incertae sedis</taxon>
        <taxon>Zoopagomycota</taxon>
        <taxon>Kickxellomycotina</taxon>
        <taxon>Dimargaritomycetes</taxon>
        <taxon>Dimargaritales</taxon>
        <taxon>Dimargaritaceae</taxon>
        <taxon>Tieghemiomyces</taxon>
    </lineage>
</organism>
<dbReference type="OrthoDB" id="5569309at2759"/>
<proteinExistence type="predicted"/>
<dbReference type="AlphaFoldDB" id="A0A9W8DLH5"/>
<name>A0A9W8DLH5_9FUNG</name>
<feature type="compositionally biased region" description="Basic and acidic residues" evidence="1">
    <location>
        <begin position="103"/>
        <end position="116"/>
    </location>
</feature>
<dbReference type="InterPro" id="IPR038872">
    <property type="entry name" value="Put_GTT3"/>
</dbReference>
<feature type="transmembrane region" description="Helical" evidence="2">
    <location>
        <begin position="307"/>
        <end position="326"/>
    </location>
</feature>
<protein>
    <recommendedName>
        <fullName evidence="3">SAP domain-containing protein</fullName>
    </recommendedName>
</protein>
<accession>A0A9W8DLH5</accession>
<dbReference type="PANTHER" id="PTHR41807:SF1">
    <property type="entry name" value="GLUTATHIONE TRANSFERASE 3"/>
    <property type="match status" value="1"/>
</dbReference>
<feature type="transmembrane region" description="Helical" evidence="2">
    <location>
        <begin position="368"/>
        <end position="386"/>
    </location>
</feature>
<dbReference type="SMART" id="SM00513">
    <property type="entry name" value="SAP"/>
    <property type="match status" value="1"/>
</dbReference>
<dbReference type="PANTHER" id="PTHR41807">
    <property type="entry name" value="GLUTATHIONE TRANSFERASE 3"/>
    <property type="match status" value="1"/>
</dbReference>
<dbReference type="Pfam" id="PF02037">
    <property type="entry name" value="SAP"/>
    <property type="match status" value="1"/>
</dbReference>
<dbReference type="Proteomes" id="UP001150569">
    <property type="component" value="Unassembled WGS sequence"/>
</dbReference>
<evidence type="ECO:0000313" key="5">
    <source>
        <dbReference type="Proteomes" id="UP001150569"/>
    </source>
</evidence>
<evidence type="ECO:0000313" key="4">
    <source>
        <dbReference type="EMBL" id="KAJ1915213.1"/>
    </source>
</evidence>
<sequence>MDGRSKKKVQSPGISRYSKKELKTLAKEYALDSDGSRSELVDRIKDHLMSISQPLLAPLEEIVEETSAINSPVRGRSRRARRDVSEAASTKRSTRRGASVESKSADKAKSKVEPRTPRRRGGRGTSTSPTPNTPLSQMRQLRDRVSNLVKSVSGDSDSNTDEANDATGTKLTDLLSTAKKSAQAFQEKLTSAPLDVLTESELVKPSESAGDETIGARLALRHRTPHHEYTHTVCHETGALDTFKPRADHEVWANHQALQVLSTASAKLRRMVSESPAGTVYRSATRPGAFTRGVRHLQFYLSTPRKVLTAFLVAELIILLTQSIPLRAVTLGPWRFLTTDRIMPEQVVWVPDVRAFSPAYCHPFWSPFLSWFIIMVVLPYVTSVLCRPAADRIQAASIPATPTHRTAGQYPAQSFHIRGAALNAASGNPRFGIDADHPSIYSVHPLTFALARFALIFLFSDFSTANTLSHSPSAVPGTPLGQRSPNHAPGPHDPNVVQRAEVKLAEWLLPPNYHVTPLSGCYPGVVGSYTGAAACFMTTAIHNLYQLVPKNVLLLTAIVTITFTFYDILDRRTR</sequence>
<evidence type="ECO:0000256" key="2">
    <source>
        <dbReference type="SAM" id="Phobius"/>
    </source>
</evidence>
<gene>
    <name evidence="4" type="ORF">IWQ60_008511</name>
</gene>
<dbReference type="GO" id="GO:0016020">
    <property type="term" value="C:membrane"/>
    <property type="evidence" value="ECO:0007669"/>
    <property type="project" value="TreeGrafter"/>
</dbReference>
<feature type="region of interest" description="Disordered" evidence="1">
    <location>
        <begin position="64"/>
        <end position="141"/>
    </location>
</feature>
<feature type="compositionally biased region" description="Low complexity" evidence="1">
    <location>
        <begin position="125"/>
        <end position="134"/>
    </location>
</feature>